<evidence type="ECO:0000256" key="4">
    <source>
        <dbReference type="ARBA" id="ARBA00013352"/>
    </source>
</evidence>
<evidence type="ECO:0000256" key="10">
    <source>
        <dbReference type="ARBA" id="ARBA00022806"/>
    </source>
</evidence>
<keyword evidence="6" id="KW-0963">Cytoplasm</keyword>
<keyword evidence="10" id="KW-0347">Helicase</keyword>
<dbReference type="InterPro" id="IPR011545">
    <property type="entry name" value="DEAD/DEAH_box_helicase_dom"/>
</dbReference>
<dbReference type="CDD" id="cd20379">
    <property type="entry name" value="Tudor_dTUD-like"/>
    <property type="match status" value="1"/>
</dbReference>
<accession>A0A482XMK1</accession>
<dbReference type="InterPro" id="IPR035437">
    <property type="entry name" value="SNase_OB-fold_sf"/>
</dbReference>
<dbReference type="GO" id="GO:0030154">
    <property type="term" value="P:cell differentiation"/>
    <property type="evidence" value="ECO:0007669"/>
    <property type="project" value="UniProtKB-KW"/>
</dbReference>
<dbReference type="Gene3D" id="2.30.30.140">
    <property type="match status" value="1"/>
</dbReference>
<evidence type="ECO:0000256" key="2">
    <source>
        <dbReference type="ARBA" id="ARBA00008792"/>
    </source>
</evidence>
<evidence type="ECO:0000256" key="12">
    <source>
        <dbReference type="ARBA" id="ARBA00022871"/>
    </source>
</evidence>
<dbReference type="Pfam" id="PF00567">
    <property type="entry name" value="TUDOR"/>
    <property type="match status" value="1"/>
</dbReference>
<evidence type="ECO:0000256" key="1">
    <source>
        <dbReference type="ARBA" id="ARBA00004496"/>
    </source>
</evidence>
<dbReference type="PANTHER" id="PTHR18934">
    <property type="entry name" value="ATP-DEPENDENT RNA HELICASE"/>
    <property type="match status" value="1"/>
</dbReference>
<dbReference type="SMR" id="A0A482XMK1"/>
<dbReference type="GO" id="GO:0003724">
    <property type="term" value="F:RNA helicase activity"/>
    <property type="evidence" value="ECO:0007669"/>
    <property type="project" value="UniProtKB-EC"/>
</dbReference>
<name>A0A482XMK1_LAOST</name>
<dbReference type="GO" id="GO:0031047">
    <property type="term" value="P:regulatory ncRNA-mediated gene silencing"/>
    <property type="evidence" value="ECO:0007669"/>
    <property type="project" value="UniProtKB-KW"/>
</dbReference>
<dbReference type="SUPFAM" id="SSF52540">
    <property type="entry name" value="P-loop containing nucleoside triphosphate hydrolases"/>
    <property type="match status" value="1"/>
</dbReference>
<dbReference type="Gene3D" id="2.40.50.90">
    <property type="match status" value="1"/>
</dbReference>
<dbReference type="InterPro" id="IPR027417">
    <property type="entry name" value="P-loop_NTPase"/>
</dbReference>
<feature type="domain" description="Helicase ATP-binding" evidence="17">
    <location>
        <begin position="130"/>
        <end position="296"/>
    </location>
</feature>
<keyword evidence="8" id="KW-0221">Differentiation</keyword>
<dbReference type="SMART" id="SM00847">
    <property type="entry name" value="HA2"/>
    <property type="match status" value="1"/>
</dbReference>
<keyword evidence="12" id="KW-0744">Spermatogenesis</keyword>
<evidence type="ECO:0000259" key="18">
    <source>
        <dbReference type="PROSITE" id="PS51194"/>
    </source>
</evidence>
<feature type="region of interest" description="Disordered" evidence="16">
    <location>
        <begin position="1"/>
        <end position="21"/>
    </location>
</feature>
<dbReference type="Pfam" id="PF00271">
    <property type="entry name" value="Helicase_C"/>
    <property type="match status" value="1"/>
</dbReference>
<keyword evidence="11" id="KW-0067">ATP-binding</keyword>
<dbReference type="GO" id="GO:0005524">
    <property type="term" value="F:ATP binding"/>
    <property type="evidence" value="ECO:0007669"/>
    <property type="project" value="UniProtKB-KW"/>
</dbReference>
<keyword evidence="7" id="KW-0547">Nucleotide-binding</keyword>
<keyword evidence="5" id="KW-0217">Developmental protein</keyword>
<dbReference type="Proteomes" id="UP000291343">
    <property type="component" value="Unassembled WGS sequence"/>
</dbReference>
<evidence type="ECO:0000256" key="7">
    <source>
        <dbReference type="ARBA" id="ARBA00022741"/>
    </source>
</evidence>
<comment type="subcellular location">
    <subcellularLocation>
        <location evidence="1">Cytoplasm</location>
    </subcellularLocation>
</comment>
<dbReference type="OrthoDB" id="66977at2759"/>
<dbReference type="EC" id="3.6.4.13" evidence="3"/>
<dbReference type="GO" id="GO:0007283">
    <property type="term" value="P:spermatogenesis"/>
    <property type="evidence" value="ECO:0007669"/>
    <property type="project" value="UniProtKB-KW"/>
</dbReference>
<feature type="region of interest" description="Disordered" evidence="16">
    <location>
        <begin position="1100"/>
        <end position="1152"/>
    </location>
</feature>
<dbReference type="SMART" id="SM00487">
    <property type="entry name" value="DEXDc"/>
    <property type="match status" value="1"/>
</dbReference>
<dbReference type="STRING" id="195883.A0A482XMK1"/>
<dbReference type="EMBL" id="QKKF02005868">
    <property type="protein sequence ID" value="RZF46599.1"/>
    <property type="molecule type" value="Genomic_DNA"/>
</dbReference>
<dbReference type="Pfam" id="PF00270">
    <property type="entry name" value="DEAD"/>
    <property type="match status" value="1"/>
</dbReference>
<dbReference type="GO" id="GO:0016787">
    <property type="term" value="F:hydrolase activity"/>
    <property type="evidence" value="ECO:0007669"/>
    <property type="project" value="UniProtKB-KW"/>
</dbReference>
<evidence type="ECO:0000256" key="9">
    <source>
        <dbReference type="ARBA" id="ARBA00022801"/>
    </source>
</evidence>
<dbReference type="InterPro" id="IPR002999">
    <property type="entry name" value="Tudor"/>
</dbReference>
<comment type="similarity">
    <text evidence="2">Belongs to the DEAD box helicase family. DEAH subfamily.</text>
</comment>
<evidence type="ECO:0000256" key="8">
    <source>
        <dbReference type="ARBA" id="ARBA00022782"/>
    </source>
</evidence>
<keyword evidence="14" id="KW-0469">Meiosis</keyword>
<dbReference type="Gene3D" id="1.20.120.1080">
    <property type="match status" value="1"/>
</dbReference>
<feature type="domain" description="Helicase C-terminal" evidence="18">
    <location>
        <begin position="346"/>
        <end position="520"/>
    </location>
</feature>
<gene>
    <name evidence="19" type="ORF">LSTR_LSTR002931</name>
</gene>
<dbReference type="SMART" id="SM00333">
    <property type="entry name" value="TUDOR"/>
    <property type="match status" value="1"/>
</dbReference>
<dbReference type="InterPro" id="IPR014001">
    <property type="entry name" value="Helicase_ATP-bd"/>
</dbReference>
<dbReference type="Gene3D" id="3.40.50.300">
    <property type="entry name" value="P-loop containing nucleotide triphosphate hydrolases"/>
    <property type="match status" value="2"/>
</dbReference>
<feature type="compositionally biased region" description="Basic and acidic residues" evidence="16">
    <location>
        <begin position="1100"/>
        <end position="1112"/>
    </location>
</feature>
<reference evidence="19 20" key="1">
    <citation type="journal article" date="2017" name="Gigascience">
        <title>Genome sequence of the small brown planthopper, Laodelphax striatellus.</title>
        <authorList>
            <person name="Zhu J."/>
            <person name="Jiang F."/>
            <person name="Wang X."/>
            <person name="Yang P."/>
            <person name="Bao Y."/>
            <person name="Zhao W."/>
            <person name="Wang W."/>
            <person name="Lu H."/>
            <person name="Wang Q."/>
            <person name="Cui N."/>
            <person name="Li J."/>
            <person name="Chen X."/>
            <person name="Luo L."/>
            <person name="Yu J."/>
            <person name="Kang L."/>
            <person name="Cui F."/>
        </authorList>
    </citation>
    <scope>NUCLEOTIDE SEQUENCE [LARGE SCALE GENOMIC DNA]</scope>
    <source>
        <strain evidence="19">Lst14</strain>
    </source>
</reference>
<dbReference type="PROSITE" id="PS51192">
    <property type="entry name" value="HELICASE_ATP_BIND_1"/>
    <property type="match status" value="1"/>
</dbReference>
<dbReference type="CDD" id="cd18791">
    <property type="entry name" value="SF2_C_RHA"/>
    <property type="match status" value="1"/>
</dbReference>
<dbReference type="SUPFAM" id="SSF63748">
    <property type="entry name" value="Tudor/PWWP/MBT"/>
    <property type="match status" value="1"/>
</dbReference>
<evidence type="ECO:0000256" key="11">
    <source>
        <dbReference type="ARBA" id="ARBA00022840"/>
    </source>
</evidence>
<evidence type="ECO:0000256" key="16">
    <source>
        <dbReference type="SAM" id="MobiDB-lite"/>
    </source>
</evidence>
<sequence>MSFANLLQSMPRGRVQIPGGQTEGFINPTEEDDDQEPATIFATERMGDHYAEQYKLEEEEEELNMLKGNQPGPGMSSDFGDCDELTSMGTMPNLAQLKIDEMDNTLFNDYRLKPGEFQKLPVFQYQTKLLGLINSNPVVVIEGRTGCGKSTQVPLMILDDYAQRKQFCNIIVTQPRRIAAMSVTNTVCKIYNMKLGSLIGYQIGLDRQVSPQTRLTYCTTGVLLQKLVRAKSMDEYTHIILDEVHERTQEMDFLMLLVRKLQKTKSRNVKIVLMSATINVDRYAQYFSTIVNQNREAAPVITIEKESNFKVHEFYIDDLEYKLGPFPESERGDHDISPDAYGWIVKLIKAFDYIDEKEKKMKGSVLVFLPGIYEIESMFEALTRDNDAFIWWICPLHSTITADEQMKVFQPPPKNKRKIILSTNIAESSITVNDIKYVIDLCLTKSMRLDEETNLSTLKLCSASRSMCEQRAGRAGRVMDGRVYRLVSKHFYNNCLPKESSPEMLNASLELTVLKAKQLEMGEPKKILALAMDPPDLTNLKKTILKLKELGAMFMKIGGKYSEDDGDLTVMGLVMASLPLDVHMTKLILLGHAFNCLNDAIIMACSMSVKSMFSRPFKKDLESYTSKLTWGDSMCSDPIACVNAYNTWRSLKTSGKFNLSAGEAETSWAQRYFIQLLAMREVARLAEEVTMRLRDFNVVETRPPSSEKWNRMKPYLQRIILAGACYPNFFIRGEPAGQINEREAVKLLGSRDPLNTVYLTNFPLDQPGPLYASAIKKIFLQCGVPSNNIKISFDGSSRVYVEFKWEGESSYYDGAHGKVLSSNVSKIFMAVYRAVKLRHGKVPLLIPMLAVDEANKRVNLARIDYLKRKKSTTGCLQSILPSIDQEYIDIEVTHINSLTNFYAQQKNPYTSSRMNAYHDIMNNQGQLKRAQHVVENEIYAAPFLKEESGVLYRCKVLSIDKRLIEVIYLDYGNIDKIEASFMYIIPSKGNYKPRNGNETLSVDLRNEPPLAFQCRLAHIQPVSSTIKVRGKLVNEAVQFFTDICLFNEAVGKVYSVVENIVSMEILLDRGRSSSLQNRENDYMYVTKILLEKAYAKPGEESFRSKNNHDSRLKHQSKYNSYNNAPDYEEENAASEASTETLFDNDSDLEMKSPTFNEAHSRMHLKGPFSPLEMKIRGCLRSSINKAISIEKDSINSVLLDPGPEDPHERMLVAGHVSRSAGGDRLNLRHTTLLPDIAGLPAFLCLLFSPYVELRTDERVSRLTGAICGLGYDPDTCKSYFPEHDFEIAFDTVFSIKDIELINKIRNLLSLCLAPFGETAYFSLEITEFQATIFKLLDSALIRLANQPPERVKTCNTYKWGQIDAMHLMQPGTEGSMKVPLIYNLIYGVQTSDSKRDIEQMRIEFQKNIDDIVKIKDGLKPFKPMSCELCQVSLDNIQILRLHFMSTQHKDLSKRFKLNNPKE</sequence>
<dbReference type="PANTHER" id="PTHR18934:SF113">
    <property type="entry name" value="ATP-DEPENDENT RNA HELICASE TDRD9"/>
    <property type="match status" value="1"/>
</dbReference>
<dbReference type="GO" id="GO:0003723">
    <property type="term" value="F:RNA binding"/>
    <property type="evidence" value="ECO:0007669"/>
    <property type="project" value="TreeGrafter"/>
</dbReference>
<evidence type="ECO:0000313" key="20">
    <source>
        <dbReference type="Proteomes" id="UP000291343"/>
    </source>
</evidence>
<dbReference type="InterPro" id="IPR007502">
    <property type="entry name" value="Helicase-assoc_dom"/>
</dbReference>
<dbReference type="FunCoup" id="A0A482XMK1">
    <property type="interactions" value="147"/>
</dbReference>
<dbReference type="GO" id="GO:0005737">
    <property type="term" value="C:cytoplasm"/>
    <property type="evidence" value="ECO:0007669"/>
    <property type="project" value="UniProtKB-SubCell"/>
</dbReference>
<evidence type="ECO:0000256" key="15">
    <source>
        <dbReference type="ARBA" id="ARBA00047984"/>
    </source>
</evidence>
<protein>
    <recommendedName>
        <fullName evidence="4">Probable ATP-dependent RNA helicase spindle-E</fullName>
        <ecNumber evidence="3">3.6.4.13</ecNumber>
    </recommendedName>
</protein>
<evidence type="ECO:0000256" key="3">
    <source>
        <dbReference type="ARBA" id="ARBA00012552"/>
    </source>
</evidence>
<dbReference type="Pfam" id="PF21010">
    <property type="entry name" value="HA2_C"/>
    <property type="match status" value="1"/>
</dbReference>
<comment type="catalytic activity">
    <reaction evidence="15">
        <text>ATP + H2O = ADP + phosphate + H(+)</text>
        <dbReference type="Rhea" id="RHEA:13065"/>
        <dbReference type="ChEBI" id="CHEBI:15377"/>
        <dbReference type="ChEBI" id="CHEBI:15378"/>
        <dbReference type="ChEBI" id="CHEBI:30616"/>
        <dbReference type="ChEBI" id="CHEBI:43474"/>
        <dbReference type="ChEBI" id="CHEBI:456216"/>
        <dbReference type="EC" id="3.6.4.13"/>
    </reaction>
</comment>
<dbReference type="PROSITE" id="PS51194">
    <property type="entry name" value="HELICASE_CTER"/>
    <property type="match status" value="1"/>
</dbReference>
<evidence type="ECO:0000256" key="5">
    <source>
        <dbReference type="ARBA" id="ARBA00022473"/>
    </source>
</evidence>
<organism evidence="19 20">
    <name type="scientific">Laodelphax striatellus</name>
    <name type="common">Small brown planthopper</name>
    <name type="synonym">Delphax striatella</name>
    <dbReference type="NCBI Taxonomy" id="195883"/>
    <lineage>
        <taxon>Eukaryota</taxon>
        <taxon>Metazoa</taxon>
        <taxon>Ecdysozoa</taxon>
        <taxon>Arthropoda</taxon>
        <taxon>Hexapoda</taxon>
        <taxon>Insecta</taxon>
        <taxon>Pterygota</taxon>
        <taxon>Neoptera</taxon>
        <taxon>Paraneoptera</taxon>
        <taxon>Hemiptera</taxon>
        <taxon>Auchenorrhyncha</taxon>
        <taxon>Fulgoroidea</taxon>
        <taxon>Delphacidae</taxon>
        <taxon>Criomorphinae</taxon>
        <taxon>Laodelphax</taxon>
    </lineage>
</organism>
<proteinExistence type="inferred from homology"/>
<evidence type="ECO:0000256" key="14">
    <source>
        <dbReference type="ARBA" id="ARBA00023254"/>
    </source>
</evidence>
<keyword evidence="9" id="KW-0378">Hydrolase</keyword>
<evidence type="ECO:0000256" key="13">
    <source>
        <dbReference type="ARBA" id="ARBA00023158"/>
    </source>
</evidence>
<evidence type="ECO:0000313" key="19">
    <source>
        <dbReference type="EMBL" id="RZF46599.1"/>
    </source>
</evidence>
<keyword evidence="13" id="KW-0943">RNA-mediated gene silencing</keyword>
<comment type="caution">
    <text evidence="19">The sequence shown here is derived from an EMBL/GenBank/DDBJ whole genome shotgun (WGS) entry which is preliminary data.</text>
</comment>
<dbReference type="GO" id="GO:0051321">
    <property type="term" value="P:meiotic cell cycle"/>
    <property type="evidence" value="ECO:0007669"/>
    <property type="project" value="UniProtKB-KW"/>
</dbReference>
<dbReference type="SMART" id="SM00490">
    <property type="entry name" value="HELICc"/>
    <property type="match status" value="1"/>
</dbReference>
<dbReference type="InterPro" id="IPR001650">
    <property type="entry name" value="Helicase_C-like"/>
</dbReference>
<evidence type="ECO:0000256" key="6">
    <source>
        <dbReference type="ARBA" id="ARBA00022490"/>
    </source>
</evidence>
<keyword evidence="20" id="KW-1185">Reference proteome</keyword>
<evidence type="ECO:0000259" key="17">
    <source>
        <dbReference type="PROSITE" id="PS51192"/>
    </source>
</evidence>
<dbReference type="InParanoid" id="A0A482XMK1"/>